<comment type="caution">
    <text evidence="1">The sequence shown here is derived from an EMBL/GenBank/DDBJ whole genome shotgun (WGS) entry which is preliminary data.</text>
</comment>
<keyword evidence="2" id="KW-1185">Reference proteome</keyword>
<evidence type="ECO:0000313" key="1">
    <source>
        <dbReference type="EMBL" id="GAA0322783.1"/>
    </source>
</evidence>
<organism evidence="1 2">
    <name type="scientific">Psychrobacter aestuarii</name>
    <dbReference type="NCBI Taxonomy" id="556327"/>
    <lineage>
        <taxon>Bacteria</taxon>
        <taxon>Pseudomonadati</taxon>
        <taxon>Pseudomonadota</taxon>
        <taxon>Gammaproteobacteria</taxon>
        <taxon>Moraxellales</taxon>
        <taxon>Moraxellaceae</taxon>
        <taxon>Psychrobacter</taxon>
    </lineage>
</organism>
<reference evidence="1 2" key="1">
    <citation type="journal article" date="2019" name="Int. J. Syst. Evol. Microbiol.">
        <title>The Global Catalogue of Microorganisms (GCM) 10K type strain sequencing project: providing services to taxonomists for standard genome sequencing and annotation.</title>
        <authorList>
            <consortium name="The Broad Institute Genomics Platform"/>
            <consortium name="The Broad Institute Genome Sequencing Center for Infectious Disease"/>
            <person name="Wu L."/>
            <person name="Ma J."/>
        </authorList>
    </citation>
    <scope>NUCLEOTIDE SEQUENCE [LARGE SCALE GENOMIC DNA]</scope>
    <source>
        <strain evidence="1 2">JCM 16343</strain>
    </source>
</reference>
<protein>
    <submittedName>
        <fullName evidence="1">Uncharacterized protein</fullName>
    </submittedName>
</protein>
<dbReference type="Proteomes" id="UP001501787">
    <property type="component" value="Unassembled WGS sequence"/>
</dbReference>
<evidence type="ECO:0000313" key="2">
    <source>
        <dbReference type="Proteomes" id="UP001501787"/>
    </source>
</evidence>
<sequence length="71" mass="8392">MPTIKVTIKVVSQLLEYERWRQLRRRERGDDVMTDAFSESVDEKSGAHWAHQIRWLLLYLQKAGIGHTIVK</sequence>
<name>A0ABN0W1S1_9GAMM</name>
<accession>A0ABN0W1S1</accession>
<gene>
    <name evidence="1" type="ORF">GCM10009129_20750</name>
</gene>
<dbReference type="EMBL" id="BAAAFR010000008">
    <property type="protein sequence ID" value="GAA0322783.1"/>
    <property type="molecule type" value="Genomic_DNA"/>
</dbReference>
<proteinExistence type="predicted"/>